<accession>A0A4P7XL07</accession>
<dbReference type="PANTHER" id="PTHR30055">
    <property type="entry name" value="HTH-TYPE TRANSCRIPTIONAL REGULATOR RUTR"/>
    <property type="match status" value="1"/>
</dbReference>
<evidence type="ECO:0000256" key="1">
    <source>
        <dbReference type="ARBA" id="ARBA00023125"/>
    </source>
</evidence>
<feature type="domain" description="HTH tetR-type" evidence="3">
    <location>
        <begin position="28"/>
        <end position="88"/>
    </location>
</feature>
<evidence type="ECO:0000313" key="4">
    <source>
        <dbReference type="EMBL" id="QCF27605.1"/>
    </source>
</evidence>
<keyword evidence="5" id="KW-1185">Reference proteome</keyword>
<protein>
    <submittedName>
        <fullName evidence="4">TetR/AcrR family transcriptional regulator</fullName>
    </submittedName>
</protein>
<feature type="DNA-binding region" description="H-T-H motif" evidence="2">
    <location>
        <begin position="51"/>
        <end position="70"/>
    </location>
</feature>
<reference evidence="4 5" key="1">
    <citation type="submission" date="2018-07" db="EMBL/GenBank/DDBJ databases">
        <title>Marsedoiliclastica nanhaica gen. nov. sp. nov., a novel marine hydrocarbonoclastic bacterium isolated from an in-situ enriched hydrocarbon-degrading consortium in deep-sea sediment.</title>
        <authorList>
            <person name="Dong C."/>
            <person name="Ma T."/>
            <person name="Liu R."/>
            <person name="Shao Z."/>
        </authorList>
    </citation>
    <scope>NUCLEOTIDE SEQUENCE [LARGE SCALE GENOMIC DNA]</scope>
    <source>
        <strain evidence="5">soil36-7</strain>
    </source>
</reference>
<dbReference type="InterPro" id="IPR001647">
    <property type="entry name" value="HTH_TetR"/>
</dbReference>
<dbReference type="KEGG" id="hmi:soil367_17680"/>
<dbReference type="InterPro" id="IPR036271">
    <property type="entry name" value="Tet_transcr_reg_TetR-rel_C_sf"/>
</dbReference>
<dbReference type="RefSeq" id="WP_136550317.1">
    <property type="nucleotide sequence ID" value="NZ_CP031093.1"/>
</dbReference>
<evidence type="ECO:0000313" key="5">
    <source>
        <dbReference type="Proteomes" id="UP000298049"/>
    </source>
</evidence>
<dbReference type="SUPFAM" id="SSF48498">
    <property type="entry name" value="Tetracyclin repressor-like, C-terminal domain"/>
    <property type="match status" value="1"/>
</dbReference>
<keyword evidence="1 2" id="KW-0238">DNA-binding</keyword>
<dbReference type="EMBL" id="CP031093">
    <property type="protein sequence ID" value="QCF27605.1"/>
    <property type="molecule type" value="Genomic_DNA"/>
</dbReference>
<dbReference type="InterPro" id="IPR041586">
    <property type="entry name" value="PsrA_TetR_C"/>
</dbReference>
<evidence type="ECO:0000256" key="2">
    <source>
        <dbReference type="PROSITE-ProRule" id="PRU00335"/>
    </source>
</evidence>
<dbReference type="Gene3D" id="1.10.357.10">
    <property type="entry name" value="Tetracycline Repressor, domain 2"/>
    <property type="match status" value="1"/>
</dbReference>
<dbReference type="Proteomes" id="UP000298049">
    <property type="component" value="Chromosome"/>
</dbReference>
<organism evidence="4 5">
    <name type="scientific">Hydrocarboniclastica marina</name>
    <dbReference type="NCBI Taxonomy" id="2259620"/>
    <lineage>
        <taxon>Bacteria</taxon>
        <taxon>Pseudomonadati</taxon>
        <taxon>Pseudomonadota</taxon>
        <taxon>Gammaproteobacteria</taxon>
        <taxon>Alteromonadales</taxon>
        <taxon>Alteromonadaceae</taxon>
        <taxon>Hydrocarboniclastica</taxon>
    </lineage>
</organism>
<dbReference type="InterPro" id="IPR009057">
    <property type="entry name" value="Homeodomain-like_sf"/>
</dbReference>
<gene>
    <name evidence="4" type="ORF">soil367_17680</name>
</gene>
<dbReference type="Pfam" id="PF00440">
    <property type="entry name" value="TetR_N"/>
    <property type="match status" value="1"/>
</dbReference>
<evidence type="ECO:0000259" key="3">
    <source>
        <dbReference type="PROSITE" id="PS50977"/>
    </source>
</evidence>
<proteinExistence type="predicted"/>
<name>A0A4P7XL07_9ALTE</name>
<dbReference type="OrthoDB" id="8535430at2"/>
<dbReference type="GO" id="GO:0003677">
    <property type="term" value="F:DNA binding"/>
    <property type="evidence" value="ECO:0007669"/>
    <property type="project" value="UniProtKB-UniRule"/>
</dbReference>
<dbReference type="AlphaFoldDB" id="A0A4P7XL07"/>
<dbReference type="InterPro" id="IPR050109">
    <property type="entry name" value="HTH-type_TetR-like_transc_reg"/>
</dbReference>
<sequence>MERTFHAAYPLHGTGNSRQNTAMNQRTIINRKALLDASEALFSLHGYYSVSVRQITRQAGVRMAEVTDLFGGKENLFYEVIQRRAAVINAMRCEGLEQVDENLPPDEQFRAVIGAFFDPLLIKSSESEGWRNYLKLVPQMMRQKTPVLSMVASFYNPISQLFLARIKQIYPDVSPAQLSHHWHFCLATYFSVFSDDFRVDALYPNYDANEELNTDFAEAYSQATAFVFSGIRSILVQDK</sequence>
<dbReference type="SUPFAM" id="SSF46689">
    <property type="entry name" value="Homeodomain-like"/>
    <property type="match status" value="1"/>
</dbReference>
<dbReference type="PROSITE" id="PS50977">
    <property type="entry name" value="HTH_TETR_2"/>
    <property type="match status" value="1"/>
</dbReference>
<dbReference type="Pfam" id="PF17939">
    <property type="entry name" value="TetR_C_30"/>
    <property type="match status" value="1"/>
</dbReference>